<keyword evidence="3" id="KW-0560">Oxidoreductase</keyword>
<proteinExistence type="inferred from homology"/>
<dbReference type="EC" id="1.1.1.-" evidence="3"/>
<dbReference type="RefSeq" id="WP_369788085.1">
    <property type="nucleotide sequence ID" value="NZ_CP165628.1"/>
</dbReference>
<dbReference type="GO" id="GO:0032787">
    <property type="term" value="P:monocarboxylic acid metabolic process"/>
    <property type="evidence" value="ECO:0007669"/>
    <property type="project" value="UniProtKB-ARBA"/>
</dbReference>
<organism evidence="3">
    <name type="scientific">Rouxiella sp. WC2420</name>
    <dbReference type="NCBI Taxonomy" id="3234145"/>
    <lineage>
        <taxon>Bacteria</taxon>
        <taxon>Pseudomonadati</taxon>
        <taxon>Pseudomonadota</taxon>
        <taxon>Gammaproteobacteria</taxon>
        <taxon>Enterobacterales</taxon>
        <taxon>Yersiniaceae</taxon>
        <taxon>Rouxiella</taxon>
    </lineage>
</organism>
<dbReference type="SUPFAM" id="SSF51735">
    <property type="entry name" value="NAD(P)-binding Rossmann-fold domains"/>
    <property type="match status" value="1"/>
</dbReference>
<dbReference type="InterPro" id="IPR020904">
    <property type="entry name" value="Sc_DH/Rdtase_CS"/>
</dbReference>
<dbReference type="PRINTS" id="PR00081">
    <property type="entry name" value="GDHRDH"/>
</dbReference>
<dbReference type="PANTHER" id="PTHR42879">
    <property type="entry name" value="3-OXOACYL-(ACYL-CARRIER-PROTEIN) REDUCTASE"/>
    <property type="match status" value="1"/>
</dbReference>
<dbReference type="GO" id="GO:0016491">
    <property type="term" value="F:oxidoreductase activity"/>
    <property type="evidence" value="ECO:0007669"/>
    <property type="project" value="UniProtKB-KW"/>
</dbReference>
<evidence type="ECO:0000313" key="3">
    <source>
        <dbReference type="EMBL" id="XDU70579.1"/>
    </source>
</evidence>
<dbReference type="Pfam" id="PF00106">
    <property type="entry name" value="adh_short"/>
    <property type="match status" value="1"/>
</dbReference>
<dbReference type="Gene3D" id="3.40.50.720">
    <property type="entry name" value="NAD(P)-binding Rossmann-like Domain"/>
    <property type="match status" value="1"/>
</dbReference>
<dbReference type="InterPro" id="IPR002347">
    <property type="entry name" value="SDR_fam"/>
</dbReference>
<dbReference type="InterPro" id="IPR036291">
    <property type="entry name" value="NAD(P)-bd_dom_sf"/>
</dbReference>
<dbReference type="PRINTS" id="PR00080">
    <property type="entry name" value="SDRFAMILY"/>
</dbReference>
<dbReference type="PROSITE" id="PS00061">
    <property type="entry name" value="ADH_SHORT"/>
    <property type="match status" value="1"/>
</dbReference>
<dbReference type="FunFam" id="3.40.50.720:FF:000084">
    <property type="entry name" value="Short-chain dehydrogenase reductase"/>
    <property type="match status" value="1"/>
</dbReference>
<dbReference type="InterPro" id="IPR050259">
    <property type="entry name" value="SDR"/>
</dbReference>
<dbReference type="EMBL" id="CP165628">
    <property type="protein sequence ID" value="XDU70579.1"/>
    <property type="molecule type" value="Genomic_DNA"/>
</dbReference>
<comment type="similarity">
    <text evidence="1 2">Belongs to the short-chain dehydrogenases/reductases (SDR) family.</text>
</comment>
<protein>
    <submittedName>
        <fullName evidence="3">SDR family NAD(P)-dependent oxidoreductase</fullName>
        <ecNumber evidence="3">1.1.1.-</ecNumber>
    </submittedName>
</protein>
<name>A0AB39VKB0_9GAMM</name>
<evidence type="ECO:0000256" key="1">
    <source>
        <dbReference type="ARBA" id="ARBA00006484"/>
    </source>
</evidence>
<evidence type="ECO:0000256" key="2">
    <source>
        <dbReference type="RuleBase" id="RU000363"/>
    </source>
</evidence>
<gene>
    <name evidence="3" type="ORF">AB3G37_13370</name>
</gene>
<dbReference type="AlphaFoldDB" id="A0AB39VKB0"/>
<reference evidence="3" key="1">
    <citation type="submission" date="2024-07" db="EMBL/GenBank/DDBJ databases">
        <authorList>
            <person name="Biller S.J."/>
        </authorList>
    </citation>
    <scope>NUCLEOTIDE SEQUENCE</scope>
    <source>
        <strain evidence="3">WC2420</strain>
    </source>
</reference>
<accession>A0AB39VKB0</accession>
<sequence length="265" mass="28560">MGFNVITGEEILDLKLKRKVALITGSSKGIGEAIARGLANEGAIVIIHGRDKPKAESIAKDITNQGGQAYSVKGDLTSDNDVHLLFEQVKSCVETVDILINNAGGSGLTEDWTSTRPETWAEGYDKNVLSALRVINRFLPDMRAKKWGRVINISSMAALMPPDQRPDYAAAKAGIIAMTSSLSKAVAKEGITVNTISPGTILSFRLEKAFRQAGKNIGLPYDAPWEEIEQSVLPMFAQVPMGRVGTLDEIADAITFLASPRASYI</sequence>